<keyword evidence="3" id="KW-1185">Reference proteome</keyword>
<gene>
    <name evidence="2" type="ORF">NS354_05375</name>
</gene>
<proteinExistence type="predicted"/>
<accession>A0A147EQ69</accession>
<feature type="domain" description="DUF306" evidence="1">
    <location>
        <begin position="32"/>
        <end position="103"/>
    </location>
</feature>
<comment type="caution">
    <text evidence="2">The sequence shown here is derived from an EMBL/GenBank/DDBJ whole genome shotgun (WGS) entry which is preliminary data.</text>
</comment>
<reference evidence="2 3" key="1">
    <citation type="journal article" date="2016" name="Front. Microbiol.">
        <title>Genomic Resource of Rice Seed Associated Bacteria.</title>
        <authorList>
            <person name="Midha S."/>
            <person name="Bansal K."/>
            <person name="Sharma S."/>
            <person name="Kumar N."/>
            <person name="Patil P.P."/>
            <person name="Chaudhry V."/>
            <person name="Patil P.B."/>
        </authorList>
    </citation>
    <scope>NUCLEOTIDE SEQUENCE [LARGE SCALE GENOMIC DNA]</scope>
    <source>
        <strain evidence="2 3">NS354</strain>
    </source>
</reference>
<evidence type="ECO:0000313" key="2">
    <source>
        <dbReference type="EMBL" id="KTR86360.1"/>
    </source>
</evidence>
<evidence type="ECO:0000313" key="3">
    <source>
        <dbReference type="Proteomes" id="UP000070810"/>
    </source>
</evidence>
<sequence>MDAAEDARDDAAETTIASEVVGTWKAEEAGDVAAELTFESGGALSGSDGCNTLTGRWEADETRIEFDDVAITQKECIGIEPWLGRLDEATLSGDTLTIFDEAETQIGTLHRS</sequence>
<protein>
    <recommendedName>
        <fullName evidence="1">DUF306 domain-containing protein</fullName>
    </recommendedName>
</protein>
<dbReference type="Proteomes" id="UP000070810">
    <property type="component" value="Unassembled WGS sequence"/>
</dbReference>
<name>A0A147EQ69_9MICO</name>
<organism evidence="2 3">
    <name type="scientific">Leucobacter chromiiresistens</name>
    <dbReference type="NCBI Taxonomy" id="1079994"/>
    <lineage>
        <taxon>Bacteria</taxon>
        <taxon>Bacillati</taxon>
        <taxon>Actinomycetota</taxon>
        <taxon>Actinomycetes</taxon>
        <taxon>Micrococcales</taxon>
        <taxon>Microbacteriaceae</taxon>
        <taxon>Leucobacter</taxon>
    </lineage>
</organism>
<dbReference type="PATRIC" id="fig|1079994.3.peg.1163"/>
<dbReference type="InterPro" id="IPR038670">
    <property type="entry name" value="HslJ-like_sf"/>
</dbReference>
<dbReference type="AlphaFoldDB" id="A0A147EQ69"/>
<dbReference type="Pfam" id="PF03724">
    <property type="entry name" value="META"/>
    <property type="match status" value="1"/>
</dbReference>
<dbReference type="Gene3D" id="2.40.128.270">
    <property type="match status" value="1"/>
</dbReference>
<dbReference type="EMBL" id="LDRK01000024">
    <property type="protein sequence ID" value="KTR86360.1"/>
    <property type="molecule type" value="Genomic_DNA"/>
</dbReference>
<dbReference type="InterPro" id="IPR005184">
    <property type="entry name" value="DUF306_Meta_HslJ"/>
</dbReference>
<evidence type="ECO:0000259" key="1">
    <source>
        <dbReference type="Pfam" id="PF03724"/>
    </source>
</evidence>